<reference evidence="3" key="1">
    <citation type="journal article" date="2012" name="Nat. Biotechnol.">
        <title>Draft genome sequence of pigeonpea (Cajanus cajan), an orphan legume crop of resource-poor farmers.</title>
        <authorList>
            <person name="Varshney R.K."/>
            <person name="Chen W."/>
            <person name="Li Y."/>
            <person name="Bharti A.K."/>
            <person name="Saxena R.K."/>
            <person name="Schlueter J.A."/>
            <person name="Donoghue M.T."/>
            <person name="Azam S."/>
            <person name="Fan G."/>
            <person name="Whaley A.M."/>
            <person name="Farmer A.D."/>
            <person name="Sheridan J."/>
            <person name="Iwata A."/>
            <person name="Tuteja R."/>
            <person name="Penmetsa R.V."/>
            <person name="Wu W."/>
            <person name="Upadhyaya H.D."/>
            <person name="Yang S.P."/>
            <person name="Shah T."/>
            <person name="Saxena K.B."/>
            <person name="Michael T."/>
            <person name="McCombie W.R."/>
            <person name="Yang B."/>
            <person name="Zhang G."/>
            <person name="Yang H."/>
            <person name="Wang J."/>
            <person name="Spillane C."/>
            <person name="Cook D.R."/>
            <person name="May G.D."/>
            <person name="Xu X."/>
            <person name="Jackson S.A."/>
        </authorList>
    </citation>
    <scope>NUCLEOTIDE SEQUENCE [LARGE SCALE GENOMIC DNA]</scope>
</reference>
<dbReference type="PANTHER" id="PTHR47186:SF45">
    <property type="entry name" value="DISEASE RESISTANCE RPP13-LIKE PROTEIN 1"/>
    <property type="match status" value="1"/>
</dbReference>
<dbReference type="InterPro" id="IPR032675">
    <property type="entry name" value="LRR_dom_sf"/>
</dbReference>
<evidence type="ECO:0000313" key="3">
    <source>
        <dbReference type="EMBL" id="KYP38030.1"/>
    </source>
</evidence>
<gene>
    <name evidence="3" type="ORF">KK1_040745</name>
</gene>
<dbReference type="SUPFAM" id="SSF52058">
    <property type="entry name" value="L domain-like"/>
    <property type="match status" value="1"/>
</dbReference>
<protein>
    <submittedName>
        <fullName evidence="3">Disease resistance RPP13-like protein 4</fullName>
    </submittedName>
</protein>
<sequence>MTEEEHEKLKDLKSVLNSIKDLFSMVKRNEDELLDTLTVVEGYLRNSNIRDLIKEKEGICERINVSIQKLLPAGAIQTSNIEAAQSLATRETFHEVKGSLSSSPTPQDLEMLKVNYNNVLDYPKRCLLSLLLFPDNAVIKKSNIILWWNEVESNNGEEHGMNVLNELLNSKLIVPHRRGKNPVVNKFKINPWAYHMLKSTSLALDQQRVKLSDGFDFKSNHWRVVFNVSASYLNFEPQWITKMKHLEVLQLGRWLQDSASHYNEVMSEKFLKQLKGQKYLRYISFRGISGISKLPPSIFQLESLETLDLKACHNLETLPNDISSLRNLKHLDLFECPLLERMSKGIEKLTNLKVLKGFVKGSSSMSPYKISDLANLKKLVRLSIYIKRGAVIYDGEFESLEELLELKHLKISWSVFDVRYSVPYISFLPKIEKLHLEGFPGENISDFLRTVVSHYLKSSNPTKVLKITGGKLKSLNRVYIKEYPEVNILILKYLKHLKVDLISLHLMFPSLRYLEIKQISNYAYFEWSKDEDR</sequence>
<evidence type="ECO:0000259" key="2">
    <source>
        <dbReference type="Pfam" id="PF23598"/>
    </source>
</evidence>
<feature type="domain" description="Disease resistance R13L4/SHOC-2-like LRR" evidence="2">
    <location>
        <begin position="241"/>
        <end position="437"/>
    </location>
</feature>
<dbReference type="OMA" id="SEVWNIE"/>
<dbReference type="Pfam" id="PF23598">
    <property type="entry name" value="LRR_14"/>
    <property type="match status" value="1"/>
</dbReference>
<dbReference type="STRING" id="3821.A0A151R5Z7"/>
<keyword evidence="1" id="KW-0677">Repeat</keyword>
<dbReference type="Gene3D" id="3.80.10.10">
    <property type="entry name" value="Ribonuclease Inhibitor"/>
    <property type="match status" value="1"/>
</dbReference>
<organism evidence="3 4">
    <name type="scientific">Cajanus cajan</name>
    <name type="common">Pigeon pea</name>
    <name type="synonym">Cajanus indicus</name>
    <dbReference type="NCBI Taxonomy" id="3821"/>
    <lineage>
        <taxon>Eukaryota</taxon>
        <taxon>Viridiplantae</taxon>
        <taxon>Streptophyta</taxon>
        <taxon>Embryophyta</taxon>
        <taxon>Tracheophyta</taxon>
        <taxon>Spermatophyta</taxon>
        <taxon>Magnoliopsida</taxon>
        <taxon>eudicotyledons</taxon>
        <taxon>Gunneridae</taxon>
        <taxon>Pentapetalae</taxon>
        <taxon>rosids</taxon>
        <taxon>fabids</taxon>
        <taxon>Fabales</taxon>
        <taxon>Fabaceae</taxon>
        <taxon>Papilionoideae</taxon>
        <taxon>50 kb inversion clade</taxon>
        <taxon>NPAAA clade</taxon>
        <taxon>indigoferoid/millettioid clade</taxon>
        <taxon>Phaseoleae</taxon>
        <taxon>Cajanus</taxon>
    </lineage>
</organism>
<evidence type="ECO:0000313" key="4">
    <source>
        <dbReference type="Proteomes" id="UP000075243"/>
    </source>
</evidence>
<dbReference type="PANTHER" id="PTHR47186">
    <property type="entry name" value="LEUCINE-RICH REPEAT-CONTAINING PROTEIN 57"/>
    <property type="match status" value="1"/>
</dbReference>
<name>A0A151R5Z7_CAJCA</name>
<accession>A0A151R5Z7</accession>
<evidence type="ECO:0000256" key="1">
    <source>
        <dbReference type="ARBA" id="ARBA00022737"/>
    </source>
</evidence>
<dbReference type="AlphaFoldDB" id="A0A151R5Z7"/>
<dbReference type="Gramene" id="C.cajan_40684.t">
    <property type="protein sequence ID" value="C.cajan_40684.t"/>
    <property type="gene ID" value="C.cajan_40684"/>
</dbReference>
<keyword evidence="4" id="KW-1185">Reference proteome</keyword>
<dbReference type="EMBL" id="KQ484044">
    <property type="protein sequence ID" value="KYP38030.1"/>
    <property type="molecule type" value="Genomic_DNA"/>
</dbReference>
<dbReference type="Proteomes" id="UP000075243">
    <property type="component" value="Unassembled WGS sequence"/>
</dbReference>
<dbReference type="InterPro" id="IPR055414">
    <property type="entry name" value="LRR_R13L4/SHOC2-like"/>
</dbReference>
<proteinExistence type="predicted"/>